<dbReference type="GeneID" id="92099014"/>
<evidence type="ECO:0000313" key="3">
    <source>
        <dbReference type="Proteomes" id="UP001480595"/>
    </source>
</evidence>
<reference evidence="2 3" key="1">
    <citation type="submission" date="2023-01" db="EMBL/GenBank/DDBJ databases">
        <title>Analysis of 21 Apiospora genomes using comparative genomics revels a genus with tremendous synthesis potential of carbohydrate active enzymes and secondary metabolites.</title>
        <authorList>
            <person name="Sorensen T."/>
        </authorList>
    </citation>
    <scope>NUCLEOTIDE SEQUENCE [LARGE SCALE GENOMIC DNA]</scope>
    <source>
        <strain evidence="2 3">CBS 135458</strain>
    </source>
</reference>
<keyword evidence="1" id="KW-0812">Transmembrane</keyword>
<keyword evidence="1" id="KW-0472">Membrane</keyword>
<protein>
    <recommendedName>
        <fullName evidence="4">DUF3329 domain-containing protein</fullName>
    </recommendedName>
</protein>
<dbReference type="EMBL" id="JAQQWL010000015">
    <property type="protein sequence ID" value="KAK8041535.1"/>
    <property type="molecule type" value="Genomic_DNA"/>
</dbReference>
<sequence length="135" mass="14326">MAETPTSTTVAPAPTSIWTPVAPAGNNVLGVALWAQWGATLQAWPVLIPWLFLGLWGVLTRNLLRHDCFRDWVARWRLFDEADKAAKRALEIKAAKKAAAAAGAADENAYAPPAPAAPASAAARRASWATVGEKA</sequence>
<comment type="caution">
    <text evidence="2">The sequence shown here is derived from an EMBL/GenBank/DDBJ whole genome shotgun (WGS) entry which is preliminary data.</text>
</comment>
<gene>
    <name evidence="2" type="ORF">PG994_014542</name>
</gene>
<feature type="transmembrane region" description="Helical" evidence="1">
    <location>
        <begin position="43"/>
        <end position="64"/>
    </location>
</feature>
<dbReference type="Proteomes" id="UP001480595">
    <property type="component" value="Unassembled WGS sequence"/>
</dbReference>
<name>A0ABR1T4K3_9PEZI</name>
<evidence type="ECO:0008006" key="4">
    <source>
        <dbReference type="Google" id="ProtNLM"/>
    </source>
</evidence>
<keyword evidence="1" id="KW-1133">Transmembrane helix</keyword>
<organism evidence="2 3">
    <name type="scientific">Apiospora phragmitis</name>
    <dbReference type="NCBI Taxonomy" id="2905665"/>
    <lineage>
        <taxon>Eukaryota</taxon>
        <taxon>Fungi</taxon>
        <taxon>Dikarya</taxon>
        <taxon>Ascomycota</taxon>
        <taxon>Pezizomycotina</taxon>
        <taxon>Sordariomycetes</taxon>
        <taxon>Xylariomycetidae</taxon>
        <taxon>Amphisphaeriales</taxon>
        <taxon>Apiosporaceae</taxon>
        <taxon>Apiospora</taxon>
    </lineage>
</organism>
<evidence type="ECO:0000256" key="1">
    <source>
        <dbReference type="SAM" id="Phobius"/>
    </source>
</evidence>
<evidence type="ECO:0000313" key="2">
    <source>
        <dbReference type="EMBL" id="KAK8041535.1"/>
    </source>
</evidence>
<dbReference type="RefSeq" id="XP_066709080.1">
    <property type="nucleotide sequence ID" value="XM_066865951.1"/>
</dbReference>
<keyword evidence="3" id="KW-1185">Reference proteome</keyword>
<accession>A0ABR1T4K3</accession>
<proteinExistence type="predicted"/>